<dbReference type="Gene3D" id="3.40.50.2300">
    <property type="match status" value="1"/>
</dbReference>
<evidence type="ECO:0000256" key="1">
    <source>
        <dbReference type="ARBA" id="ARBA00022849"/>
    </source>
</evidence>
<dbReference type="PANTHER" id="PTHR43428:SF1">
    <property type="entry name" value="ARSENATE REDUCTASE"/>
    <property type="match status" value="1"/>
</dbReference>
<dbReference type="EMBL" id="LPZR01000169">
    <property type="protein sequence ID" value="KYO51632.1"/>
    <property type="molecule type" value="Genomic_DNA"/>
</dbReference>
<accession>A0A161R279</accession>
<comment type="caution">
    <text evidence="3">The sequence shown here is derived from an EMBL/GenBank/DDBJ whole genome shotgun (WGS) entry which is preliminary data.</text>
</comment>
<dbReference type="SMART" id="SM00226">
    <property type="entry name" value="LMWPc"/>
    <property type="match status" value="1"/>
</dbReference>
<dbReference type="GO" id="GO:0046685">
    <property type="term" value="P:response to arsenic-containing substance"/>
    <property type="evidence" value="ECO:0007669"/>
    <property type="project" value="UniProtKB-KW"/>
</dbReference>
<dbReference type="CDD" id="cd16345">
    <property type="entry name" value="LMWP_ArsC"/>
    <property type="match status" value="1"/>
</dbReference>
<reference evidence="3 4" key="1">
    <citation type="submission" date="2015-12" db="EMBL/GenBank/DDBJ databases">
        <title>Genome sequence of Tistrella mobilis MCCC 1A02139.</title>
        <authorList>
            <person name="Lu L."/>
            <person name="Lai Q."/>
            <person name="Shao Z."/>
            <person name="Qian P."/>
        </authorList>
    </citation>
    <scope>NUCLEOTIDE SEQUENCE [LARGE SCALE GENOMIC DNA]</scope>
    <source>
        <strain evidence="3 4">MCCC 1A02139</strain>
    </source>
</reference>
<dbReference type="PANTHER" id="PTHR43428">
    <property type="entry name" value="ARSENATE REDUCTASE"/>
    <property type="match status" value="1"/>
</dbReference>
<organism evidence="3 4">
    <name type="scientific">Tistrella mobilis</name>
    <dbReference type="NCBI Taxonomy" id="171437"/>
    <lineage>
        <taxon>Bacteria</taxon>
        <taxon>Pseudomonadati</taxon>
        <taxon>Pseudomonadota</taxon>
        <taxon>Alphaproteobacteria</taxon>
        <taxon>Geminicoccales</taxon>
        <taxon>Geminicoccaceae</taxon>
        <taxon>Tistrella</taxon>
    </lineage>
</organism>
<protein>
    <submittedName>
        <fullName evidence="3">ArsC family transcriptional regulator</fullName>
    </submittedName>
</protein>
<dbReference type="GeneID" id="97242579"/>
<keyword evidence="1" id="KW-0059">Arsenical resistance</keyword>
<evidence type="ECO:0000259" key="2">
    <source>
        <dbReference type="SMART" id="SM00226"/>
    </source>
</evidence>
<name>A0A161R279_9PROT</name>
<dbReference type="SUPFAM" id="SSF52788">
    <property type="entry name" value="Phosphotyrosine protein phosphatases I"/>
    <property type="match status" value="1"/>
</dbReference>
<dbReference type="RefSeq" id="WP_062765827.1">
    <property type="nucleotide sequence ID" value="NZ_CP121045.1"/>
</dbReference>
<sequence length="161" mass="17790">MRGGAGLQVPAGTGRLRTPSSVLFCCTLNSIRSPLAEGMLKLFHGRRIFVDSVGVRTAPIDPFAVAVAEEMGVDISRHRPKTFDDLEDGSYDLIVSLSPEAQHKAVDLTRDMACEVEYWPTFDPSVAEGSREQRLDAYRGVRDQLMRRIRERFPPAGSVAV</sequence>
<dbReference type="Pfam" id="PF01451">
    <property type="entry name" value="LMWPc"/>
    <property type="match status" value="1"/>
</dbReference>
<dbReference type="Proteomes" id="UP000075787">
    <property type="component" value="Unassembled WGS sequence"/>
</dbReference>
<proteinExistence type="predicted"/>
<evidence type="ECO:0000313" key="4">
    <source>
        <dbReference type="Proteomes" id="UP000075787"/>
    </source>
</evidence>
<dbReference type="InterPro" id="IPR036196">
    <property type="entry name" value="Ptyr_pPase_sf"/>
</dbReference>
<gene>
    <name evidence="3" type="ORF">AUP44_08140</name>
</gene>
<evidence type="ECO:0000313" key="3">
    <source>
        <dbReference type="EMBL" id="KYO51632.1"/>
    </source>
</evidence>
<feature type="domain" description="Phosphotyrosine protein phosphatase I" evidence="2">
    <location>
        <begin position="20"/>
        <end position="155"/>
    </location>
</feature>
<dbReference type="InterPro" id="IPR023485">
    <property type="entry name" value="Ptyr_pPase"/>
</dbReference>
<dbReference type="AlphaFoldDB" id="A0A161R279"/>